<dbReference type="AlphaFoldDB" id="A0A6V7HLV3"/>
<organism evidence="1 2">
    <name type="scientific">Heterotrigona itama</name>
    <dbReference type="NCBI Taxonomy" id="395501"/>
    <lineage>
        <taxon>Eukaryota</taxon>
        <taxon>Metazoa</taxon>
        <taxon>Ecdysozoa</taxon>
        <taxon>Arthropoda</taxon>
        <taxon>Hexapoda</taxon>
        <taxon>Insecta</taxon>
        <taxon>Pterygota</taxon>
        <taxon>Neoptera</taxon>
        <taxon>Endopterygota</taxon>
        <taxon>Hymenoptera</taxon>
        <taxon>Apocrita</taxon>
        <taxon>Aculeata</taxon>
        <taxon>Apoidea</taxon>
        <taxon>Anthophila</taxon>
        <taxon>Apidae</taxon>
        <taxon>Heterotrigona</taxon>
    </lineage>
</organism>
<feature type="non-terminal residue" evidence="1">
    <location>
        <position position="49"/>
    </location>
</feature>
<dbReference type="Proteomes" id="UP000752696">
    <property type="component" value="Unassembled WGS sequence"/>
</dbReference>
<dbReference type="OrthoDB" id="10491897at2759"/>
<keyword evidence="2" id="KW-1185">Reference proteome</keyword>
<reference evidence="1" key="1">
    <citation type="submission" date="2020-07" db="EMBL/GenBank/DDBJ databases">
        <authorList>
            <person name="Nazaruddin N."/>
        </authorList>
    </citation>
    <scope>NUCLEOTIDE SEQUENCE</scope>
</reference>
<gene>
    <name evidence="1" type="ORF">MHI_LOCUS899001</name>
</gene>
<sequence length="49" mass="5881">WKVGKVVGWVKRKDGQRIQRPRRQAQKHDRNYWILCSAAREPELLKTPP</sequence>
<feature type="non-terminal residue" evidence="1">
    <location>
        <position position="1"/>
    </location>
</feature>
<name>A0A6V7HLV3_9HYME</name>
<protein>
    <submittedName>
        <fullName evidence="1">Uncharacterized protein</fullName>
    </submittedName>
</protein>
<evidence type="ECO:0000313" key="1">
    <source>
        <dbReference type="EMBL" id="CAD1480150.1"/>
    </source>
</evidence>
<accession>A0A6V7HLV3</accession>
<dbReference type="EMBL" id="CAJDYZ010011845">
    <property type="protein sequence ID" value="CAD1480150.1"/>
    <property type="molecule type" value="Genomic_DNA"/>
</dbReference>
<evidence type="ECO:0000313" key="2">
    <source>
        <dbReference type="Proteomes" id="UP000752696"/>
    </source>
</evidence>
<proteinExistence type="predicted"/>
<comment type="caution">
    <text evidence="1">The sequence shown here is derived from an EMBL/GenBank/DDBJ whole genome shotgun (WGS) entry which is preliminary data.</text>
</comment>